<name>A0AA91T3U8_CLALS</name>
<dbReference type="KEGG" id="clus:A9F13_01g00275"/>
<proteinExistence type="predicted"/>
<dbReference type="Proteomes" id="UP000195602">
    <property type="component" value="Unassembled WGS sequence"/>
</dbReference>
<accession>A0AA91T3U8</accession>
<dbReference type="EMBL" id="LYUB02000001">
    <property type="protein sequence ID" value="OVF10636.1"/>
    <property type="molecule type" value="Genomic_DNA"/>
</dbReference>
<protein>
    <submittedName>
        <fullName evidence="1">Uncharacterized protein</fullName>
    </submittedName>
</protein>
<sequence>MSCPLCGEDLKQVLFSTTLAVVSCPSESCIYPFNLSMAELERQNLIIRVSEQVIMEKMQSKLKEAKIETKVANFITKPDDEITGI</sequence>
<gene>
    <name evidence="1" type="ORF">A9F13_01g00275</name>
</gene>
<dbReference type="AlphaFoldDB" id="A0AA91T3U8"/>
<reference evidence="1 2" key="1">
    <citation type="submission" date="2017-04" db="EMBL/GenBank/DDBJ databases">
        <title>Draft genome of the yeast Clavispora lusitaniae type strain CBS 6936.</title>
        <authorList>
            <person name="Durrens P."/>
            <person name="Klopp C."/>
            <person name="Biteau N."/>
            <person name="Fitton-Ouhabi V."/>
            <person name="Dementhon K."/>
            <person name="Accoceberry I."/>
            <person name="Sherman D.J."/>
            <person name="Noel T."/>
        </authorList>
    </citation>
    <scope>NUCLEOTIDE SEQUENCE [LARGE SCALE GENOMIC DNA]</scope>
    <source>
        <strain evidence="1 2">CBS 6936</strain>
    </source>
</reference>
<evidence type="ECO:0000313" key="1">
    <source>
        <dbReference type="EMBL" id="OVF10636.1"/>
    </source>
</evidence>
<organism evidence="1 2">
    <name type="scientific">Clavispora lusitaniae</name>
    <name type="common">Candida lusitaniae</name>
    <dbReference type="NCBI Taxonomy" id="36911"/>
    <lineage>
        <taxon>Eukaryota</taxon>
        <taxon>Fungi</taxon>
        <taxon>Dikarya</taxon>
        <taxon>Ascomycota</taxon>
        <taxon>Saccharomycotina</taxon>
        <taxon>Pichiomycetes</taxon>
        <taxon>Metschnikowiaceae</taxon>
        <taxon>Clavispora</taxon>
    </lineage>
</organism>
<evidence type="ECO:0000313" key="2">
    <source>
        <dbReference type="Proteomes" id="UP000195602"/>
    </source>
</evidence>
<comment type="caution">
    <text evidence="1">The sequence shown here is derived from an EMBL/GenBank/DDBJ whole genome shotgun (WGS) entry which is preliminary data.</text>
</comment>